<name>A0A840RJH0_9NEIS</name>
<dbReference type="InterPro" id="IPR021446">
    <property type="entry name" value="DUF3096"/>
</dbReference>
<keyword evidence="3" id="KW-1185">Reference proteome</keyword>
<sequence>MNIQFYLGPLASLIAGILILIVPRLLNLIVAIYLIAIGVLGLFGGHLH</sequence>
<feature type="transmembrane region" description="Helical" evidence="1">
    <location>
        <begin position="28"/>
        <end position="47"/>
    </location>
</feature>
<evidence type="ECO:0000313" key="3">
    <source>
        <dbReference type="Proteomes" id="UP000543030"/>
    </source>
</evidence>
<evidence type="ECO:0000313" key="2">
    <source>
        <dbReference type="EMBL" id="MBB5193455.1"/>
    </source>
</evidence>
<keyword evidence="1" id="KW-1133">Transmembrane helix</keyword>
<dbReference type="Pfam" id="PF11295">
    <property type="entry name" value="DUF3096"/>
    <property type="match status" value="1"/>
</dbReference>
<dbReference type="Proteomes" id="UP000543030">
    <property type="component" value="Unassembled WGS sequence"/>
</dbReference>
<evidence type="ECO:0000256" key="1">
    <source>
        <dbReference type="SAM" id="Phobius"/>
    </source>
</evidence>
<organism evidence="2 3">
    <name type="scientific">Silvimonas terrae</name>
    <dbReference type="NCBI Taxonomy" id="300266"/>
    <lineage>
        <taxon>Bacteria</taxon>
        <taxon>Pseudomonadati</taxon>
        <taxon>Pseudomonadota</taxon>
        <taxon>Betaproteobacteria</taxon>
        <taxon>Neisseriales</taxon>
        <taxon>Chitinibacteraceae</taxon>
        <taxon>Silvimonas</taxon>
    </lineage>
</organism>
<keyword evidence="1" id="KW-0812">Transmembrane</keyword>
<keyword evidence="1" id="KW-0472">Membrane</keyword>
<evidence type="ECO:0008006" key="4">
    <source>
        <dbReference type="Google" id="ProtNLM"/>
    </source>
</evidence>
<feature type="transmembrane region" description="Helical" evidence="1">
    <location>
        <begin position="5"/>
        <end position="22"/>
    </location>
</feature>
<proteinExistence type="predicted"/>
<comment type="caution">
    <text evidence="2">The sequence shown here is derived from an EMBL/GenBank/DDBJ whole genome shotgun (WGS) entry which is preliminary data.</text>
</comment>
<protein>
    <recommendedName>
        <fullName evidence="4">DUF3096 family protein</fullName>
    </recommendedName>
</protein>
<gene>
    <name evidence="2" type="ORF">HNQ50_004212</name>
</gene>
<reference evidence="2 3" key="1">
    <citation type="submission" date="2020-08" db="EMBL/GenBank/DDBJ databases">
        <title>Genomic Encyclopedia of Type Strains, Phase IV (KMG-IV): sequencing the most valuable type-strain genomes for metagenomic binning, comparative biology and taxonomic classification.</title>
        <authorList>
            <person name="Goeker M."/>
        </authorList>
    </citation>
    <scope>NUCLEOTIDE SEQUENCE [LARGE SCALE GENOMIC DNA]</scope>
    <source>
        <strain evidence="2 3">DSM 18233</strain>
    </source>
</reference>
<dbReference type="RefSeq" id="WP_184103094.1">
    <property type="nucleotide sequence ID" value="NZ_JACHHN010000011.1"/>
</dbReference>
<dbReference type="AlphaFoldDB" id="A0A840RJH0"/>
<accession>A0A840RJH0</accession>
<dbReference type="EMBL" id="JACHHN010000011">
    <property type="protein sequence ID" value="MBB5193455.1"/>
    <property type="molecule type" value="Genomic_DNA"/>
</dbReference>